<dbReference type="OMA" id="GRWEYPY"/>
<keyword evidence="12" id="KW-1185">Reference proteome</keyword>
<evidence type="ECO:0000256" key="5">
    <source>
        <dbReference type="ARBA" id="ARBA00022989"/>
    </source>
</evidence>
<name>A0A642V392_DIURU</name>
<feature type="transmembrane region" description="Helical" evidence="9">
    <location>
        <begin position="277"/>
        <end position="303"/>
    </location>
</feature>
<dbReference type="GO" id="GO:0006629">
    <property type="term" value="P:lipid metabolic process"/>
    <property type="evidence" value="ECO:0007669"/>
    <property type="project" value="UniProtKB-ARBA"/>
</dbReference>
<dbReference type="VEuPathDB" id="FungiDB:DIURU_000706"/>
<dbReference type="EMBL" id="SWFT01000027">
    <property type="protein sequence ID" value="KAA8907022.1"/>
    <property type="molecule type" value="Genomic_DNA"/>
</dbReference>
<dbReference type="SMART" id="SM00014">
    <property type="entry name" value="acidPPc"/>
    <property type="match status" value="1"/>
</dbReference>
<sequence>MNTRDDMASAASSASPGDSEPSDRSGLTSRQSSPSASELSSSTSREKTPSVPIMEIGGRFVSAGGKDAGNLPRAHYKSKLSPLRYRLRKVALPIVEWEADFIAAIQNRMRHPWLDFYFAWTANLASHTFYVLLFPIPVWFGSSLVLRDMIYSVGFGIYCTGFLKDWLCLPRPRSPPLHRITMSSYTTEEYGFPSSHSANATSMTLIFLYRVIKYGQDWSNLAWYSAMAGLFVYYASLIVGRVYCGMHGFFDILSGVFVGWLVFAFRHYFGETWDYFLFYYLPSGLLSVVLVTAICCALIHVYPEPADDCPCFDDAVAFVGVVIGMDITHNLTVRTDYLARLNRFQDPYLMFYSYEQLGLLWSFMRVVVGVGGVALWKAVAKPVVFAILVPIYKWLQVWIPRANYKSVAHSRAKNTHIRRQSASNIGGEEMEFLHDVTSHPHDQVGAPCKAGVFKPRYDVEIVGRLIIYAGIPIMAVWGFIFTSKYTGVACIDFSLS</sequence>
<evidence type="ECO:0000256" key="9">
    <source>
        <dbReference type="SAM" id="Phobius"/>
    </source>
</evidence>
<dbReference type="PANTHER" id="PTHR14969">
    <property type="entry name" value="SPHINGOSINE-1-PHOSPHATE PHOSPHOHYDROLASE"/>
    <property type="match status" value="1"/>
</dbReference>
<dbReference type="Pfam" id="PF01569">
    <property type="entry name" value="PAP2"/>
    <property type="match status" value="1"/>
</dbReference>
<dbReference type="Proteomes" id="UP000449547">
    <property type="component" value="Unassembled WGS sequence"/>
</dbReference>
<feature type="transmembrane region" description="Helical" evidence="9">
    <location>
        <begin position="116"/>
        <end position="137"/>
    </location>
</feature>
<evidence type="ECO:0000313" key="11">
    <source>
        <dbReference type="EMBL" id="KAA8907022.1"/>
    </source>
</evidence>
<evidence type="ECO:0000259" key="10">
    <source>
        <dbReference type="SMART" id="SM00014"/>
    </source>
</evidence>
<dbReference type="RefSeq" id="XP_034014373.1">
    <property type="nucleotide sequence ID" value="XM_034158984.1"/>
</dbReference>
<dbReference type="Gene3D" id="1.20.144.10">
    <property type="entry name" value="Phosphatidic acid phosphatase type 2/haloperoxidase"/>
    <property type="match status" value="1"/>
</dbReference>
<protein>
    <recommendedName>
        <fullName evidence="10">Phosphatidic acid phosphatase type 2/haloperoxidase domain-containing protein</fullName>
    </recommendedName>
</protein>
<accession>A0A642V392</accession>
<keyword evidence="3" id="KW-0378">Hydrolase</keyword>
<feature type="transmembrane region" description="Helical" evidence="9">
    <location>
        <begin position="354"/>
        <end position="376"/>
    </location>
</feature>
<keyword evidence="5 9" id="KW-1133">Transmembrane helix</keyword>
<evidence type="ECO:0000313" key="12">
    <source>
        <dbReference type="Proteomes" id="UP000449547"/>
    </source>
</evidence>
<evidence type="ECO:0000256" key="7">
    <source>
        <dbReference type="ARBA" id="ARBA00038324"/>
    </source>
</evidence>
<dbReference type="AlphaFoldDB" id="A0A642V392"/>
<dbReference type="GO" id="GO:0005789">
    <property type="term" value="C:endoplasmic reticulum membrane"/>
    <property type="evidence" value="ECO:0007669"/>
    <property type="project" value="UniProtKB-SubCell"/>
</dbReference>
<dbReference type="GeneID" id="54779359"/>
<evidence type="ECO:0000256" key="4">
    <source>
        <dbReference type="ARBA" id="ARBA00022824"/>
    </source>
</evidence>
<keyword evidence="6 9" id="KW-0472">Membrane</keyword>
<feature type="region of interest" description="Disordered" evidence="8">
    <location>
        <begin position="1"/>
        <end position="49"/>
    </location>
</feature>
<feature type="transmembrane region" description="Helical" evidence="9">
    <location>
        <begin position="461"/>
        <end position="480"/>
    </location>
</feature>
<evidence type="ECO:0000256" key="3">
    <source>
        <dbReference type="ARBA" id="ARBA00022801"/>
    </source>
</evidence>
<dbReference type="GO" id="GO:0042392">
    <property type="term" value="F:sphingosine-1-phosphate phosphatase activity"/>
    <property type="evidence" value="ECO:0007669"/>
    <property type="project" value="TreeGrafter"/>
</dbReference>
<evidence type="ECO:0000256" key="6">
    <source>
        <dbReference type="ARBA" id="ARBA00023136"/>
    </source>
</evidence>
<feature type="compositionally biased region" description="Low complexity" evidence="8">
    <location>
        <begin position="29"/>
        <end position="43"/>
    </location>
</feature>
<reference evidence="11 12" key="1">
    <citation type="submission" date="2019-07" db="EMBL/GenBank/DDBJ databases">
        <title>Genome assembly of two rare yeast pathogens: Diutina rugosa and Trichomonascus ciferrii.</title>
        <authorList>
            <person name="Mixao V."/>
            <person name="Saus E."/>
            <person name="Hansen A."/>
            <person name="Lass-Flor C."/>
            <person name="Gabaldon T."/>
        </authorList>
    </citation>
    <scope>NUCLEOTIDE SEQUENCE [LARGE SCALE GENOMIC DNA]</scope>
    <source>
        <strain evidence="11 12">CBS 613</strain>
    </source>
</reference>
<feature type="domain" description="Phosphatidic acid phosphatase type 2/haloperoxidase" evidence="10">
    <location>
        <begin position="146"/>
        <end position="267"/>
    </location>
</feature>
<organism evidence="11 12">
    <name type="scientific">Diutina rugosa</name>
    <name type="common">Yeast</name>
    <name type="synonym">Candida rugosa</name>
    <dbReference type="NCBI Taxonomy" id="5481"/>
    <lineage>
        <taxon>Eukaryota</taxon>
        <taxon>Fungi</taxon>
        <taxon>Dikarya</taxon>
        <taxon>Ascomycota</taxon>
        <taxon>Saccharomycotina</taxon>
        <taxon>Pichiomycetes</taxon>
        <taxon>Debaryomycetaceae</taxon>
        <taxon>Diutina</taxon>
    </lineage>
</organism>
<feature type="transmembrane region" description="Helical" evidence="9">
    <location>
        <begin position="221"/>
        <end position="240"/>
    </location>
</feature>
<keyword evidence="2 9" id="KW-0812">Transmembrane</keyword>
<proteinExistence type="inferred from homology"/>
<evidence type="ECO:0000256" key="1">
    <source>
        <dbReference type="ARBA" id="ARBA00004477"/>
    </source>
</evidence>
<comment type="caution">
    <text evidence="11">The sequence shown here is derived from an EMBL/GenBank/DDBJ whole genome shotgun (WGS) entry which is preliminary data.</text>
</comment>
<evidence type="ECO:0000256" key="8">
    <source>
        <dbReference type="SAM" id="MobiDB-lite"/>
    </source>
</evidence>
<comment type="subcellular location">
    <subcellularLocation>
        <location evidence="1">Endoplasmic reticulum membrane</location>
        <topology evidence="1">Multi-pass membrane protein</topology>
    </subcellularLocation>
</comment>
<gene>
    <name evidence="11" type="ORF">DIURU_000706</name>
</gene>
<dbReference type="CDD" id="cd03388">
    <property type="entry name" value="PAP2_SPPase1"/>
    <property type="match status" value="1"/>
</dbReference>
<dbReference type="PANTHER" id="PTHR14969:SF28">
    <property type="entry name" value="DIHYDROSPHINGOSINE 1-PHOSPHATE PHOSPHATASE LCB3-RELATED"/>
    <property type="match status" value="1"/>
</dbReference>
<comment type="similarity">
    <text evidence="7">Belongs to the type 2 lipid phosphate phosphatase family.</text>
</comment>
<dbReference type="OrthoDB" id="301434at2759"/>
<evidence type="ECO:0000256" key="2">
    <source>
        <dbReference type="ARBA" id="ARBA00022692"/>
    </source>
</evidence>
<feature type="transmembrane region" description="Helical" evidence="9">
    <location>
        <begin position="315"/>
        <end position="333"/>
    </location>
</feature>
<dbReference type="SUPFAM" id="SSF48317">
    <property type="entry name" value="Acid phosphatase/Vanadium-dependent haloperoxidase"/>
    <property type="match status" value="1"/>
</dbReference>
<keyword evidence="4" id="KW-0256">Endoplasmic reticulum</keyword>
<feature type="transmembrane region" description="Helical" evidence="9">
    <location>
        <begin position="246"/>
        <end position="265"/>
    </location>
</feature>
<dbReference type="InterPro" id="IPR000326">
    <property type="entry name" value="PAP2/HPO"/>
</dbReference>
<dbReference type="InterPro" id="IPR036938">
    <property type="entry name" value="PAP2/HPO_sf"/>
</dbReference>